<dbReference type="InterPro" id="IPR003593">
    <property type="entry name" value="AAA+_ATPase"/>
</dbReference>
<dbReference type="InterPro" id="IPR001270">
    <property type="entry name" value="ClpA/B"/>
</dbReference>
<dbReference type="InterPro" id="IPR013461">
    <property type="entry name" value="ClpA"/>
</dbReference>
<dbReference type="STRING" id="569882.SAMN04490248_11240"/>
<accession>A0A1H8SI27</accession>
<dbReference type="SUPFAM" id="SSF52540">
    <property type="entry name" value="P-loop containing nucleoside triphosphate hydrolases"/>
    <property type="match status" value="2"/>
</dbReference>
<dbReference type="InterPro" id="IPR004176">
    <property type="entry name" value="Clp_R_N"/>
</dbReference>
<sequence>MPSFSTTLEQAIHAALAQANAHRHEFATLEHLLLALLDEPDALRVMQACSVDVDDLRGTLMEFINDDLSNLVTDIEGSEAVPTAAFQRVIQRAAIHVQSSGRTEVTGANVLVAIFAERESNAAYFLQEQDMTRYDAVNYIAHGVAKDPAFGESRPISGATEAEQDAGATVEGEKKESALAKYCVDLNAKSRAGDVDPLIGRESEVERCIQVLCRRRKNNPLLVGDPGVGKTAIAEGLARKIVKGQTPEVLSKTTIFSLDMGALLAGTRYRGDFEERLKAVMTELEDHPDAVLFIDEIHTVIGAGATSGGAMDASNLLKPALQGGKLRCMGSTTYKEFRQHFEKDRALSRRFQKIDVTEPTVADTIKILKGLKEYFEQHHSVKYTADAIKTAVELSSRYINDRKLPDKAIDVIDEAGAAQHLVAASKRRKSIGTKEIEAVVAKMARIPPKNVSKDDAEVLKDLEKTLKRVVFGQDTAIEALSSAIKLSRAGLREPEKPIGNYLFAGPTGVGKTEVAKQLADSLGVELLRFDMSEYMEKHAVSRLIGAPPGYVGFDQGGLLTDGVDQHPHCVLLLDEIEKAHPDVFNILLQVMDHGMLTDHNGRQVDFRNVILIMTSNAGATELAKAAIGFGRDRREGEDTAAIERTFTPEFRNRLDAVISFAPLPKEVIMQVVEKFVLQLEAQLMDRNVTIELTKPAAEWLAERGYDETMGARPLGRVIQENIKKPLAEELLFGKLTKGGIVKVTVKDGELQLKLEGPDKLRLSGNKPPLLTAE</sequence>
<dbReference type="Pfam" id="PF00004">
    <property type="entry name" value="AAA"/>
    <property type="match status" value="1"/>
</dbReference>
<evidence type="ECO:0000256" key="7">
    <source>
        <dbReference type="RuleBase" id="RU004432"/>
    </source>
</evidence>
<keyword evidence="2 6" id="KW-0677">Repeat</keyword>
<dbReference type="AlphaFoldDB" id="A0A1H8SI27"/>
<dbReference type="Pfam" id="PF10431">
    <property type="entry name" value="ClpB_D2-small"/>
    <property type="match status" value="1"/>
</dbReference>
<dbReference type="PRINTS" id="PR00300">
    <property type="entry name" value="CLPPROTEASEA"/>
</dbReference>
<organism evidence="10 11">
    <name type="scientific">Salinihabitans flavidus</name>
    <dbReference type="NCBI Taxonomy" id="569882"/>
    <lineage>
        <taxon>Bacteria</taxon>
        <taxon>Pseudomonadati</taxon>
        <taxon>Pseudomonadota</taxon>
        <taxon>Alphaproteobacteria</taxon>
        <taxon>Rhodobacterales</taxon>
        <taxon>Roseobacteraceae</taxon>
        <taxon>Salinihabitans</taxon>
    </lineage>
</organism>
<evidence type="ECO:0000256" key="8">
    <source>
        <dbReference type="SAM" id="MobiDB-lite"/>
    </source>
</evidence>
<keyword evidence="3 7" id="KW-0547">Nucleotide-binding</keyword>
<evidence type="ECO:0000256" key="6">
    <source>
        <dbReference type="PROSITE-ProRule" id="PRU01251"/>
    </source>
</evidence>
<dbReference type="InterPro" id="IPR019489">
    <property type="entry name" value="Clp_ATPase_C"/>
</dbReference>
<reference evidence="10 11" key="1">
    <citation type="submission" date="2016-10" db="EMBL/GenBank/DDBJ databases">
        <authorList>
            <person name="de Groot N.N."/>
        </authorList>
    </citation>
    <scope>NUCLEOTIDE SEQUENCE [LARGE SCALE GENOMIC DNA]</scope>
    <source>
        <strain evidence="10 11">DSM 27842</strain>
    </source>
</reference>
<dbReference type="GO" id="GO:0005524">
    <property type="term" value="F:ATP binding"/>
    <property type="evidence" value="ECO:0007669"/>
    <property type="project" value="UniProtKB-KW"/>
</dbReference>
<name>A0A1H8SI27_9RHOB</name>
<dbReference type="GO" id="GO:0016887">
    <property type="term" value="F:ATP hydrolysis activity"/>
    <property type="evidence" value="ECO:0007669"/>
    <property type="project" value="InterPro"/>
</dbReference>
<dbReference type="EMBL" id="FODS01000012">
    <property type="protein sequence ID" value="SEO78217.1"/>
    <property type="molecule type" value="Genomic_DNA"/>
</dbReference>
<dbReference type="SMART" id="SM01086">
    <property type="entry name" value="ClpB_D2-small"/>
    <property type="match status" value="1"/>
</dbReference>
<dbReference type="FunFam" id="3.40.50.300:FF:000025">
    <property type="entry name" value="ATP-dependent Clp protease subunit"/>
    <property type="match status" value="1"/>
</dbReference>
<dbReference type="RefSeq" id="WP_093118385.1">
    <property type="nucleotide sequence ID" value="NZ_FODS01000012.1"/>
</dbReference>
<dbReference type="GO" id="GO:0043335">
    <property type="term" value="P:protein unfolding"/>
    <property type="evidence" value="ECO:0007669"/>
    <property type="project" value="InterPro"/>
</dbReference>
<dbReference type="Gene3D" id="1.10.8.60">
    <property type="match status" value="2"/>
</dbReference>
<proteinExistence type="inferred from homology"/>
<evidence type="ECO:0000256" key="3">
    <source>
        <dbReference type="ARBA" id="ARBA00022741"/>
    </source>
</evidence>
<dbReference type="Gene3D" id="1.10.1780.10">
    <property type="entry name" value="Clp, N-terminal domain"/>
    <property type="match status" value="1"/>
</dbReference>
<dbReference type="GO" id="GO:0005737">
    <property type="term" value="C:cytoplasm"/>
    <property type="evidence" value="ECO:0007669"/>
    <property type="project" value="TreeGrafter"/>
</dbReference>
<dbReference type="GO" id="GO:0006508">
    <property type="term" value="P:proteolysis"/>
    <property type="evidence" value="ECO:0007669"/>
    <property type="project" value="UniProtKB-KW"/>
</dbReference>
<dbReference type="CDD" id="cd19499">
    <property type="entry name" value="RecA-like_ClpB_Hsp104-like"/>
    <property type="match status" value="1"/>
</dbReference>
<dbReference type="SUPFAM" id="SSF81923">
    <property type="entry name" value="Double Clp-N motif"/>
    <property type="match status" value="1"/>
</dbReference>
<gene>
    <name evidence="10" type="ORF">SAMN04490248_11240</name>
</gene>
<keyword evidence="5 7" id="KW-0143">Chaperone</keyword>
<feature type="region of interest" description="Disordered" evidence="8">
    <location>
        <begin position="152"/>
        <end position="172"/>
    </location>
</feature>
<dbReference type="InterPro" id="IPR041546">
    <property type="entry name" value="ClpA/ClpB_AAA_lid"/>
</dbReference>
<keyword evidence="10" id="KW-0378">Hydrolase</keyword>
<comment type="similarity">
    <text evidence="1 7">Belongs to the ClpA/ClpB family.</text>
</comment>
<dbReference type="PANTHER" id="PTHR11638">
    <property type="entry name" value="ATP-DEPENDENT CLP PROTEASE"/>
    <property type="match status" value="1"/>
</dbReference>
<dbReference type="Gene3D" id="3.40.50.300">
    <property type="entry name" value="P-loop containing nucleotide triphosphate hydrolases"/>
    <property type="match status" value="2"/>
</dbReference>
<dbReference type="PROSITE" id="PS51903">
    <property type="entry name" value="CLP_R"/>
    <property type="match status" value="1"/>
</dbReference>
<dbReference type="CDD" id="cd00009">
    <property type="entry name" value="AAA"/>
    <property type="match status" value="1"/>
</dbReference>
<dbReference type="InterPro" id="IPR028299">
    <property type="entry name" value="ClpA/B_CS2"/>
</dbReference>
<evidence type="ECO:0000256" key="1">
    <source>
        <dbReference type="ARBA" id="ARBA00008675"/>
    </source>
</evidence>
<protein>
    <submittedName>
        <fullName evidence="10">ATP-dependent Clp protease ATP-binding subunit ClpA</fullName>
    </submittedName>
</protein>
<dbReference type="InterPro" id="IPR036628">
    <property type="entry name" value="Clp_N_dom_sf"/>
</dbReference>
<evidence type="ECO:0000256" key="4">
    <source>
        <dbReference type="ARBA" id="ARBA00022840"/>
    </source>
</evidence>
<dbReference type="InterPro" id="IPR027417">
    <property type="entry name" value="P-loop_NTPase"/>
</dbReference>
<dbReference type="InterPro" id="IPR018368">
    <property type="entry name" value="ClpA/B_CS1"/>
</dbReference>
<dbReference type="Pfam" id="PF07724">
    <property type="entry name" value="AAA_2"/>
    <property type="match status" value="1"/>
</dbReference>
<dbReference type="PROSITE" id="PS00871">
    <property type="entry name" value="CLPAB_2"/>
    <property type="match status" value="1"/>
</dbReference>
<evidence type="ECO:0000256" key="5">
    <source>
        <dbReference type="ARBA" id="ARBA00023186"/>
    </source>
</evidence>
<dbReference type="InterPro" id="IPR003959">
    <property type="entry name" value="ATPase_AAA_core"/>
</dbReference>
<keyword evidence="11" id="KW-1185">Reference proteome</keyword>
<dbReference type="Pfam" id="PF02861">
    <property type="entry name" value="Clp_N"/>
    <property type="match status" value="1"/>
</dbReference>
<feature type="domain" description="Clp R" evidence="9">
    <location>
        <begin position="1"/>
        <end position="147"/>
    </location>
</feature>
<dbReference type="NCBIfam" id="TIGR02639">
    <property type="entry name" value="ClpA"/>
    <property type="match status" value="1"/>
</dbReference>
<dbReference type="SMART" id="SM00382">
    <property type="entry name" value="AAA"/>
    <property type="match status" value="2"/>
</dbReference>
<evidence type="ECO:0000259" key="9">
    <source>
        <dbReference type="PROSITE" id="PS51903"/>
    </source>
</evidence>
<dbReference type="GO" id="GO:0034605">
    <property type="term" value="P:cellular response to heat"/>
    <property type="evidence" value="ECO:0007669"/>
    <property type="project" value="TreeGrafter"/>
</dbReference>
<dbReference type="Proteomes" id="UP000198893">
    <property type="component" value="Unassembled WGS sequence"/>
</dbReference>
<dbReference type="InterPro" id="IPR050130">
    <property type="entry name" value="ClpA_ClpB"/>
</dbReference>
<dbReference type="Pfam" id="PF17871">
    <property type="entry name" value="AAA_lid_9"/>
    <property type="match status" value="1"/>
</dbReference>
<dbReference type="PANTHER" id="PTHR11638:SF111">
    <property type="entry name" value="ATP-DEPENDENT CLP PROTEASE ATP-BINDING SUBUNIT CLPA"/>
    <property type="match status" value="1"/>
</dbReference>
<dbReference type="GO" id="GO:0008233">
    <property type="term" value="F:peptidase activity"/>
    <property type="evidence" value="ECO:0007669"/>
    <property type="project" value="UniProtKB-KW"/>
</dbReference>
<evidence type="ECO:0000313" key="10">
    <source>
        <dbReference type="EMBL" id="SEO78217.1"/>
    </source>
</evidence>
<evidence type="ECO:0000313" key="11">
    <source>
        <dbReference type="Proteomes" id="UP000198893"/>
    </source>
</evidence>
<keyword evidence="10" id="KW-0645">Protease</keyword>
<evidence type="ECO:0000256" key="2">
    <source>
        <dbReference type="ARBA" id="ARBA00022737"/>
    </source>
</evidence>
<dbReference type="OrthoDB" id="9803641at2"/>
<keyword evidence="4 7" id="KW-0067">ATP-binding</keyword>
<dbReference type="PROSITE" id="PS00870">
    <property type="entry name" value="CLPAB_1"/>
    <property type="match status" value="1"/>
</dbReference>